<accession>A0A6I4V449</accession>
<comment type="caution">
    <text evidence="3">The sequence shown here is derived from an EMBL/GenBank/DDBJ whole genome shotgun (WGS) entry which is preliminary data.</text>
</comment>
<evidence type="ECO:0000313" key="4">
    <source>
        <dbReference type="Proteomes" id="UP000471435"/>
    </source>
</evidence>
<dbReference type="InterPro" id="IPR036596">
    <property type="entry name" value="Cyt-C_aa3_sf"/>
</dbReference>
<dbReference type="Gene3D" id="1.20.5.160">
    <property type="entry name" value="Bacterial aa3 type cytochrome c oxidase subunit IV"/>
    <property type="match status" value="1"/>
</dbReference>
<organism evidence="3 4">
    <name type="scientific">Pontixanthobacter luteolus</name>
    <dbReference type="NCBI Taxonomy" id="295089"/>
    <lineage>
        <taxon>Bacteria</taxon>
        <taxon>Pseudomonadati</taxon>
        <taxon>Pseudomonadota</taxon>
        <taxon>Alphaproteobacteria</taxon>
        <taxon>Sphingomonadales</taxon>
        <taxon>Erythrobacteraceae</taxon>
        <taxon>Pontixanthobacter</taxon>
    </lineage>
</organism>
<protein>
    <submittedName>
        <fullName evidence="3">Aa3-type cytochrome c oxidase subunit IV</fullName>
    </submittedName>
</protein>
<dbReference type="EMBL" id="WTYP01000001">
    <property type="protein sequence ID" value="MXP47094.1"/>
    <property type="molecule type" value="Genomic_DNA"/>
</dbReference>
<proteinExistence type="predicted"/>
<feature type="transmembrane region" description="Helical" evidence="1">
    <location>
        <begin position="21"/>
        <end position="40"/>
    </location>
</feature>
<evidence type="ECO:0000313" key="3">
    <source>
        <dbReference type="EMBL" id="MXP47094.1"/>
    </source>
</evidence>
<feature type="domain" description="Cytochrome c oxidase subunit IV bacterial aa3 type" evidence="2">
    <location>
        <begin position="2"/>
        <end position="40"/>
    </location>
</feature>
<dbReference type="InterPro" id="IPR012422">
    <property type="entry name" value="Cyt_c_oxidase_su4_bac-aa3"/>
</dbReference>
<dbReference type="OrthoDB" id="7428964at2"/>
<dbReference type="AlphaFoldDB" id="A0A6I4V449"/>
<evidence type="ECO:0000259" key="2">
    <source>
        <dbReference type="Pfam" id="PF07835"/>
    </source>
</evidence>
<sequence length="41" mass="4427">MASANDMKAAEKTYSSFISNLKWSVPLIAVITAIIVMLIAN</sequence>
<evidence type="ECO:0000256" key="1">
    <source>
        <dbReference type="SAM" id="Phobius"/>
    </source>
</evidence>
<keyword evidence="4" id="KW-1185">Reference proteome</keyword>
<name>A0A6I4V449_9SPHN</name>
<keyword evidence="1" id="KW-1133">Transmembrane helix</keyword>
<keyword evidence="1" id="KW-0472">Membrane</keyword>
<dbReference type="SUPFAM" id="SSF81469">
    <property type="entry name" value="Bacterial aa3 type cytochrome c oxidase subunit IV"/>
    <property type="match status" value="1"/>
</dbReference>
<keyword evidence="1" id="KW-0812">Transmembrane</keyword>
<gene>
    <name evidence="3" type="ORF">GRI43_06790</name>
</gene>
<dbReference type="Proteomes" id="UP000471435">
    <property type="component" value="Unassembled WGS sequence"/>
</dbReference>
<reference evidence="3 4" key="1">
    <citation type="submission" date="2019-12" db="EMBL/GenBank/DDBJ databases">
        <title>Genomic-based taxomic classification of the family Erythrobacteraceae.</title>
        <authorList>
            <person name="Xu L."/>
        </authorList>
    </citation>
    <scope>NUCLEOTIDE SEQUENCE [LARGE SCALE GENOMIC DNA]</scope>
    <source>
        <strain evidence="3 4">SW-109</strain>
    </source>
</reference>
<dbReference type="Pfam" id="PF07835">
    <property type="entry name" value="COX4_pro_2"/>
    <property type="match status" value="1"/>
</dbReference>